<organism evidence="3 4">
    <name type="scientific">Candidatus Shapirobacteria bacterium GW2011_GWE1_38_10</name>
    <dbReference type="NCBI Taxonomy" id="1618488"/>
    <lineage>
        <taxon>Bacteria</taxon>
        <taxon>Candidatus Shapironibacteriota</taxon>
    </lineage>
</organism>
<keyword evidence="1" id="KW-0175">Coiled coil</keyword>
<dbReference type="CDD" id="cd05399">
    <property type="entry name" value="NT_Rel-Spo_like"/>
    <property type="match status" value="1"/>
</dbReference>
<comment type="caution">
    <text evidence="3">The sequence shown here is derived from an EMBL/GenBank/DDBJ whole genome shotgun (WGS) entry which is preliminary data.</text>
</comment>
<evidence type="ECO:0000313" key="3">
    <source>
        <dbReference type="EMBL" id="KKQ50858.1"/>
    </source>
</evidence>
<reference evidence="3 4" key="1">
    <citation type="journal article" date="2015" name="Nature">
        <title>rRNA introns, odd ribosomes, and small enigmatic genomes across a large radiation of phyla.</title>
        <authorList>
            <person name="Brown C.T."/>
            <person name="Hug L.A."/>
            <person name="Thomas B.C."/>
            <person name="Sharon I."/>
            <person name="Castelle C.J."/>
            <person name="Singh A."/>
            <person name="Wilkins M.J."/>
            <person name="Williams K.H."/>
            <person name="Banfield J.F."/>
        </authorList>
    </citation>
    <scope>NUCLEOTIDE SEQUENCE [LARGE SCALE GENOMIC DNA]</scope>
</reference>
<dbReference type="PANTHER" id="PTHR41773">
    <property type="entry name" value="GTP PYROPHOSPHATASE-RELATED"/>
    <property type="match status" value="1"/>
</dbReference>
<gene>
    <name evidence="3" type="ORF">US68_C0001G0057</name>
</gene>
<dbReference type="AlphaFoldDB" id="A0A0G0I6A1"/>
<dbReference type="Proteomes" id="UP000034231">
    <property type="component" value="Unassembled WGS sequence"/>
</dbReference>
<dbReference type="GO" id="GO:0015969">
    <property type="term" value="P:guanosine tetraphosphate metabolic process"/>
    <property type="evidence" value="ECO:0007669"/>
    <property type="project" value="InterPro"/>
</dbReference>
<dbReference type="EMBL" id="LBTX01000001">
    <property type="protein sequence ID" value="KKQ50858.1"/>
    <property type="molecule type" value="Genomic_DNA"/>
</dbReference>
<dbReference type="SMART" id="SM00954">
    <property type="entry name" value="RelA_SpoT"/>
    <property type="match status" value="1"/>
</dbReference>
<evidence type="ECO:0000256" key="1">
    <source>
        <dbReference type="SAM" id="Coils"/>
    </source>
</evidence>
<feature type="coiled-coil region" evidence="1">
    <location>
        <begin position="3"/>
        <end position="30"/>
    </location>
</feature>
<evidence type="ECO:0000313" key="4">
    <source>
        <dbReference type="Proteomes" id="UP000034231"/>
    </source>
</evidence>
<accession>A0A0G0I6A1</accession>
<feature type="domain" description="RelA/SpoT" evidence="2">
    <location>
        <begin position="47"/>
        <end position="175"/>
    </location>
</feature>
<dbReference type="PANTHER" id="PTHR41773:SF1">
    <property type="entry name" value="RELA_SPOT DOMAIN-CONTAINING PROTEIN"/>
    <property type="match status" value="1"/>
</dbReference>
<sequence length="331" mass="38388">MAAYEKEKLYKEYQKRKESLEKLKESVVTDISSLLKSRGIVVNTVKGRVKDFESFYQKIERLAESGALFDSPCDEIQDLVGVRIVLLFVSDLDKVESMLGSVFKVKSKKRFSENMPDNQFGYQSDHYVLMYGNKVRGPQYGEVKDINFELQVRTVLMDAWDSVSHELDYKNDIPIPSNMRRVFYGLSGLFVVADQQFQQMNELIIKNRKGKKVIGRPIDLLEREINLDTLMAYGEYKFQDRFVKKDKIKSGVDKYYFELAKEIEQLRKYNSIADIDEIVDKRISEVYAKEKKEHGGGTVFFTVIGLIRVALTMEDPDYALLLKNKAVHTKE</sequence>
<dbReference type="Pfam" id="PF04607">
    <property type="entry name" value="RelA_SpoT"/>
    <property type="match status" value="1"/>
</dbReference>
<protein>
    <submittedName>
        <fullName evidence="3">RelA/SpoT domain protein</fullName>
    </submittedName>
</protein>
<name>A0A0G0I6A1_9BACT</name>
<dbReference type="Gene3D" id="1.10.287.860">
    <property type="entry name" value="Nucleotidyltransferase"/>
    <property type="match status" value="1"/>
</dbReference>
<proteinExistence type="predicted"/>
<evidence type="ECO:0000259" key="2">
    <source>
        <dbReference type="SMART" id="SM00954"/>
    </source>
</evidence>
<dbReference type="Gene3D" id="3.30.460.10">
    <property type="entry name" value="Beta Polymerase, domain 2"/>
    <property type="match status" value="1"/>
</dbReference>
<dbReference type="InterPro" id="IPR043519">
    <property type="entry name" value="NT_sf"/>
</dbReference>
<dbReference type="InterPro" id="IPR007685">
    <property type="entry name" value="RelA_SpoT"/>
</dbReference>
<dbReference type="SUPFAM" id="SSF81301">
    <property type="entry name" value="Nucleotidyltransferase"/>
    <property type="match status" value="1"/>
</dbReference>